<dbReference type="Proteomes" id="UP000092583">
    <property type="component" value="Unassembled WGS sequence"/>
</dbReference>
<keyword evidence="3" id="KW-0285">Flavoprotein</keyword>
<name>A0A1B9J1L8_9TREE</name>
<reference evidence="8 9" key="1">
    <citation type="submission" date="2013-07" db="EMBL/GenBank/DDBJ databases">
        <title>The Genome Sequence of Kwoniella mangroviensis CBS10435.</title>
        <authorList>
            <consortium name="The Broad Institute Genome Sequencing Platform"/>
            <person name="Cuomo C."/>
            <person name="Litvintseva A."/>
            <person name="Chen Y."/>
            <person name="Heitman J."/>
            <person name="Sun S."/>
            <person name="Springer D."/>
            <person name="Dromer F."/>
            <person name="Young S.K."/>
            <person name="Zeng Q."/>
            <person name="Gargeya S."/>
            <person name="Fitzgerald M."/>
            <person name="Abouelleil A."/>
            <person name="Alvarado L."/>
            <person name="Berlin A.M."/>
            <person name="Chapman S.B."/>
            <person name="Dewar J."/>
            <person name="Goldberg J."/>
            <person name="Griggs A."/>
            <person name="Gujja S."/>
            <person name="Hansen M."/>
            <person name="Howarth C."/>
            <person name="Imamovic A."/>
            <person name="Larimer J."/>
            <person name="McCowan C."/>
            <person name="Murphy C."/>
            <person name="Pearson M."/>
            <person name="Priest M."/>
            <person name="Roberts A."/>
            <person name="Saif S."/>
            <person name="Shea T."/>
            <person name="Sykes S."/>
            <person name="Wortman J."/>
            <person name="Nusbaum C."/>
            <person name="Birren B."/>
        </authorList>
    </citation>
    <scope>NUCLEOTIDE SEQUENCE [LARGE SCALE GENOMIC DNA]</scope>
    <source>
        <strain evidence="8 9">CBS 10435</strain>
    </source>
</reference>
<dbReference type="InterPro" id="IPR006181">
    <property type="entry name" value="D-amino_acid_oxidase_CS"/>
</dbReference>
<evidence type="ECO:0000256" key="6">
    <source>
        <dbReference type="PIRSR" id="PIRSR000189-1"/>
    </source>
</evidence>
<dbReference type="PANTHER" id="PTHR11530:SF30">
    <property type="entry name" value="FAD DEPENDENT OXIDOREDUCTASE DOMAIN-CONTAINING PROTEIN"/>
    <property type="match status" value="1"/>
</dbReference>
<dbReference type="PIRSF" id="PIRSF000189">
    <property type="entry name" value="D-aa_oxidase"/>
    <property type="match status" value="1"/>
</dbReference>
<evidence type="ECO:0000256" key="2">
    <source>
        <dbReference type="ARBA" id="ARBA00006730"/>
    </source>
</evidence>
<dbReference type="Gene3D" id="3.40.50.720">
    <property type="entry name" value="NAD(P)-binding Rossmann-like Domain"/>
    <property type="match status" value="1"/>
</dbReference>
<evidence type="ECO:0000256" key="4">
    <source>
        <dbReference type="ARBA" id="ARBA00022827"/>
    </source>
</evidence>
<evidence type="ECO:0000256" key="5">
    <source>
        <dbReference type="ARBA" id="ARBA00023002"/>
    </source>
</evidence>
<dbReference type="Gene3D" id="3.30.9.10">
    <property type="entry name" value="D-Amino Acid Oxidase, subunit A, domain 2"/>
    <property type="match status" value="1"/>
</dbReference>
<dbReference type="InterPro" id="IPR006076">
    <property type="entry name" value="FAD-dep_OxRdtase"/>
</dbReference>
<dbReference type="SUPFAM" id="SSF54373">
    <property type="entry name" value="FAD-linked reductases, C-terminal domain"/>
    <property type="match status" value="1"/>
</dbReference>
<feature type="binding site" evidence="6">
    <location>
        <position position="162"/>
    </location>
    <ligand>
        <name>FAD</name>
        <dbReference type="ChEBI" id="CHEBI:57692"/>
    </ligand>
</feature>
<evidence type="ECO:0000259" key="7">
    <source>
        <dbReference type="Pfam" id="PF01266"/>
    </source>
</evidence>
<dbReference type="GO" id="GO:0019478">
    <property type="term" value="P:D-amino acid catabolic process"/>
    <property type="evidence" value="ECO:0007669"/>
    <property type="project" value="TreeGrafter"/>
</dbReference>
<reference evidence="9" key="2">
    <citation type="submission" date="2013-12" db="EMBL/GenBank/DDBJ databases">
        <title>Evolution of pathogenesis and genome organization in the Tremellales.</title>
        <authorList>
            <person name="Cuomo C."/>
            <person name="Litvintseva A."/>
            <person name="Heitman J."/>
            <person name="Chen Y."/>
            <person name="Sun S."/>
            <person name="Springer D."/>
            <person name="Dromer F."/>
            <person name="Young S."/>
            <person name="Zeng Q."/>
            <person name="Chapman S."/>
            <person name="Gujja S."/>
            <person name="Saif S."/>
            <person name="Birren B."/>
        </authorList>
    </citation>
    <scope>NUCLEOTIDE SEQUENCE [LARGE SCALE GENOMIC DNA]</scope>
    <source>
        <strain evidence="9">CBS 10435</strain>
    </source>
</reference>
<dbReference type="AlphaFoldDB" id="A0A1B9J1L8"/>
<sequence length="381" mass="42002">MVNNQYDAAILGCGVLGLTIAQELTKKGLKVALVGKDLPEDIHSTGFASPWAGASFHSFATNSAEQRRDTHTFKEFERLSREIPELCQRRPYRYFKREKDVGEDPWWADLMFDYRHLKPSEIPAPFAQGVTFEAYTLNTPLYLQHLGNWLRSHNVPIIRERVSSLNEMYDLPSIGKVNLVINASGLGARSLIGVEDSLVHPAKGQTILVEAPDVKTTYGIEGKHPIPNQSVYIIPRPGPANHVILGGCYIKDDWSTNVSKDVAKQILKDCYELCPNLDNKKGKGTIEDIKIVSHNVGLRPAREGGLRCELEHRFIGDNENNDALLPAKGKGKGGKRKVGVVHAYGIGGAGYQSSLGIAKEVSGLVDQWLEGDGKGNRKAKL</sequence>
<comment type="cofactor">
    <cofactor evidence="1 6">
        <name>FAD</name>
        <dbReference type="ChEBI" id="CHEBI:57692"/>
    </cofactor>
</comment>
<dbReference type="OrthoDB" id="2015447at2759"/>
<gene>
    <name evidence="8" type="ORF">L486_01344</name>
</gene>
<evidence type="ECO:0000256" key="3">
    <source>
        <dbReference type="ARBA" id="ARBA00022630"/>
    </source>
</evidence>
<comment type="similarity">
    <text evidence="2">Belongs to the DAMOX/DASOX family.</text>
</comment>
<proteinExistence type="inferred from homology"/>
<dbReference type="GO" id="GO:0005737">
    <property type="term" value="C:cytoplasm"/>
    <property type="evidence" value="ECO:0007669"/>
    <property type="project" value="TreeGrafter"/>
</dbReference>
<dbReference type="PROSITE" id="PS00677">
    <property type="entry name" value="DAO"/>
    <property type="match status" value="1"/>
</dbReference>
<dbReference type="SUPFAM" id="SSF51971">
    <property type="entry name" value="Nucleotide-binding domain"/>
    <property type="match status" value="1"/>
</dbReference>
<organism evidence="8 9">
    <name type="scientific">Kwoniella mangroviensis CBS 10435</name>
    <dbReference type="NCBI Taxonomy" id="1331196"/>
    <lineage>
        <taxon>Eukaryota</taxon>
        <taxon>Fungi</taxon>
        <taxon>Dikarya</taxon>
        <taxon>Basidiomycota</taxon>
        <taxon>Agaricomycotina</taxon>
        <taxon>Tremellomycetes</taxon>
        <taxon>Tremellales</taxon>
        <taxon>Cryptococcaceae</taxon>
        <taxon>Kwoniella</taxon>
    </lineage>
</organism>
<protein>
    <submittedName>
        <fullName evidence="8">D-amino-acid oxidase</fullName>
    </submittedName>
</protein>
<dbReference type="Pfam" id="PF01266">
    <property type="entry name" value="DAO"/>
    <property type="match status" value="1"/>
</dbReference>
<keyword evidence="5" id="KW-0560">Oxidoreductase</keyword>
<feature type="binding site" evidence="6">
    <location>
        <position position="299"/>
    </location>
    <ligand>
        <name>D-dopa</name>
        <dbReference type="ChEBI" id="CHEBI:149689"/>
    </ligand>
</feature>
<feature type="binding site" evidence="6">
    <location>
        <position position="232"/>
    </location>
    <ligand>
        <name>D-dopa</name>
        <dbReference type="ChEBI" id="CHEBI:149689"/>
    </ligand>
</feature>
<accession>A0A1B9J1L8</accession>
<feature type="domain" description="FAD dependent oxidoreductase" evidence="7">
    <location>
        <begin position="7"/>
        <end position="362"/>
    </location>
</feature>
<dbReference type="PANTHER" id="PTHR11530">
    <property type="entry name" value="D-AMINO ACID OXIDASE"/>
    <property type="match status" value="1"/>
</dbReference>
<dbReference type="GO" id="GO:0003884">
    <property type="term" value="F:D-amino-acid oxidase activity"/>
    <property type="evidence" value="ECO:0007669"/>
    <property type="project" value="InterPro"/>
</dbReference>
<feature type="binding site" evidence="6">
    <location>
        <position position="348"/>
    </location>
    <ligand>
        <name>D-dopa</name>
        <dbReference type="ChEBI" id="CHEBI:149689"/>
    </ligand>
</feature>
<keyword evidence="9" id="KW-1185">Reference proteome</keyword>
<dbReference type="InterPro" id="IPR023209">
    <property type="entry name" value="DAO"/>
</dbReference>
<evidence type="ECO:0000256" key="1">
    <source>
        <dbReference type="ARBA" id="ARBA00001974"/>
    </source>
</evidence>
<dbReference type="EMBL" id="KI669459">
    <property type="protein sequence ID" value="OCF61686.1"/>
    <property type="molecule type" value="Genomic_DNA"/>
</dbReference>
<evidence type="ECO:0000313" key="9">
    <source>
        <dbReference type="Proteomes" id="UP000092583"/>
    </source>
</evidence>
<keyword evidence="4 6" id="KW-0274">FAD</keyword>
<evidence type="ECO:0000313" key="8">
    <source>
        <dbReference type="EMBL" id="OCF61686.1"/>
    </source>
</evidence>
<dbReference type="STRING" id="1331196.A0A1B9J1L8"/>
<dbReference type="GO" id="GO:0071949">
    <property type="term" value="F:FAD binding"/>
    <property type="evidence" value="ECO:0007669"/>
    <property type="project" value="InterPro"/>
</dbReference>